<reference evidence="2" key="1">
    <citation type="submission" date="2021-06" db="EMBL/GenBank/DDBJ databases">
        <authorList>
            <person name="Kallberg Y."/>
            <person name="Tangrot J."/>
            <person name="Rosling A."/>
        </authorList>
    </citation>
    <scope>NUCLEOTIDE SEQUENCE</scope>
    <source>
        <strain evidence="2">FL966</strain>
    </source>
</reference>
<sequence length="164" mass="18173">MDQNLKIRFYELLIISVIVLTLILQIKAQSQTQPDISSMAVITLTSHASSPSAGSKSEEPLVSLDGLKPLIITASCVAGIVVITLVVCIIRRVVNKRRRHKSDSNYYDDSHNGDGKGYTNYNSVERTIIMVIIKEEEEKEVSKVASETDIILKVQSDNDSSDHK</sequence>
<evidence type="ECO:0000313" key="2">
    <source>
        <dbReference type="EMBL" id="CAG8501773.1"/>
    </source>
</evidence>
<dbReference type="OrthoDB" id="2444042at2759"/>
<keyword evidence="1" id="KW-1133">Transmembrane helix</keyword>
<proteinExistence type="predicted"/>
<evidence type="ECO:0000256" key="1">
    <source>
        <dbReference type="SAM" id="Phobius"/>
    </source>
</evidence>
<name>A0A9N8ZNU4_9GLOM</name>
<dbReference type="Proteomes" id="UP000789759">
    <property type="component" value="Unassembled WGS sequence"/>
</dbReference>
<gene>
    <name evidence="2" type="ORF">CPELLU_LOCUS2483</name>
</gene>
<organism evidence="2 3">
    <name type="scientific">Cetraspora pellucida</name>
    <dbReference type="NCBI Taxonomy" id="1433469"/>
    <lineage>
        <taxon>Eukaryota</taxon>
        <taxon>Fungi</taxon>
        <taxon>Fungi incertae sedis</taxon>
        <taxon>Mucoromycota</taxon>
        <taxon>Glomeromycotina</taxon>
        <taxon>Glomeromycetes</taxon>
        <taxon>Diversisporales</taxon>
        <taxon>Gigasporaceae</taxon>
        <taxon>Cetraspora</taxon>
    </lineage>
</organism>
<protein>
    <submittedName>
        <fullName evidence="2">22544_t:CDS:1</fullName>
    </submittedName>
</protein>
<comment type="caution">
    <text evidence="2">The sequence shown here is derived from an EMBL/GenBank/DDBJ whole genome shotgun (WGS) entry which is preliminary data.</text>
</comment>
<evidence type="ECO:0000313" key="3">
    <source>
        <dbReference type="Proteomes" id="UP000789759"/>
    </source>
</evidence>
<feature type="transmembrane region" description="Helical" evidence="1">
    <location>
        <begin position="7"/>
        <end position="26"/>
    </location>
</feature>
<keyword evidence="3" id="KW-1185">Reference proteome</keyword>
<accession>A0A9N8ZNU4</accession>
<feature type="transmembrane region" description="Helical" evidence="1">
    <location>
        <begin position="70"/>
        <end position="90"/>
    </location>
</feature>
<keyword evidence="1" id="KW-0812">Transmembrane</keyword>
<dbReference type="AlphaFoldDB" id="A0A9N8ZNU4"/>
<keyword evidence="1" id="KW-0472">Membrane</keyword>
<dbReference type="EMBL" id="CAJVQA010001080">
    <property type="protein sequence ID" value="CAG8501773.1"/>
    <property type="molecule type" value="Genomic_DNA"/>
</dbReference>